<proteinExistence type="predicted"/>
<dbReference type="Proteomes" id="UP000663845">
    <property type="component" value="Unassembled WGS sequence"/>
</dbReference>
<dbReference type="Proteomes" id="UP000663881">
    <property type="component" value="Unassembled WGS sequence"/>
</dbReference>
<name>A0A813RE99_9BILA</name>
<comment type="caution">
    <text evidence="4">The sequence shown here is derived from an EMBL/GenBank/DDBJ whole genome shotgun (WGS) entry which is preliminary data.</text>
</comment>
<keyword evidence="2" id="KW-1133">Transmembrane helix</keyword>
<gene>
    <name evidence="3" type="ORF">IZO911_LOCUS3918</name>
    <name evidence="5" type="ORF">JYZ213_LOCUS23226</name>
    <name evidence="7" type="ORF">OKA104_LOCUS21494</name>
    <name evidence="6" type="ORF">OXD698_LOCUS18640</name>
    <name evidence="4" type="ORF">VCS650_LOCUS2946</name>
</gene>
<keyword evidence="2" id="KW-0812">Transmembrane</keyword>
<evidence type="ECO:0000256" key="1">
    <source>
        <dbReference type="SAM" id="MobiDB-lite"/>
    </source>
</evidence>
<dbReference type="Proteomes" id="UP000663860">
    <property type="component" value="Unassembled WGS sequence"/>
</dbReference>
<evidence type="ECO:0000313" key="5">
    <source>
        <dbReference type="EMBL" id="CAF1134897.1"/>
    </source>
</evidence>
<evidence type="ECO:0000313" key="3">
    <source>
        <dbReference type="EMBL" id="CAF0747314.1"/>
    </source>
</evidence>
<sequence length="139" mass="14639">MSNPRYSDWSSDPVSTTHGSHSSIERIVWTEDDDSDRIDRKKTSFGWCWCLKCCIIGSLLAGIGLAVVLTFYVTSKTTATEALILATSSSGSSSSLSVSTSIVTSPSSSSTVSTTSTSTSISTTTEIPGTGRIGLSIRK</sequence>
<evidence type="ECO:0000313" key="8">
    <source>
        <dbReference type="Proteomes" id="UP000663891"/>
    </source>
</evidence>
<reference evidence="4" key="1">
    <citation type="submission" date="2021-02" db="EMBL/GenBank/DDBJ databases">
        <authorList>
            <person name="Nowell W R."/>
        </authorList>
    </citation>
    <scope>NUCLEOTIDE SEQUENCE</scope>
</reference>
<dbReference type="EMBL" id="CAJNOE010000021">
    <property type="protein sequence ID" value="CAF0747314.1"/>
    <property type="molecule type" value="Genomic_DNA"/>
</dbReference>
<dbReference type="Proteomes" id="UP000663844">
    <property type="component" value="Unassembled WGS sequence"/>
</dbReference>
<dbReference type="Proteomes" id="UP000663891">
    <property type="component" value="Unassembled WGS sequence"/>
</dbReference>
<feature type="region of interest" description="Disordered" evidence="1">
    <location>
        <begin position="103"/>
        <end position="124"/>
    </location>
</feature>
<organism evidence="4 8">
    <name type="scientific">Adineta steineri</name>
    <dbReference type="NCBI Taxonomy" id="433720"/>
    <lineage>
        <taxon>Eukaryota</taxon>
        <taxon>Metazoa</taxon>
        <taxon>Spiralia</taxon>
        <taxon>Gnathifera</taxon>
        <taxon>Rotifera</taxon>
        <taxon>Eurotatoria</taxon>
        <taxon>Bdelloidea</taxon>
        <taxon>Adinetida</taxon>
        <taxon>Adinetidae</taxon>
        <taxon>Adineta</taxon>
    </lineage>
</organism>
<dbReference type="EMBL" id="CAJOAY010001498">
    <property type="protein sequence ID" value="CAF3850988.1"/>
    <property type="molecule type" value="Genomic_DNA"/>
</dbReference>
<evidence type="ECO:0000313" key="7">
    <source>
        <dbReference type="EMBL" id="CAF3850988.1"/>
    </source>
</evidence>
<evidence type="ECO:0000256" key="2">
    <source>
        <dbReference type="SAM" id="Phobius"/>
    </source>
</evidence>
<accession>A0A813RE99</accession>
<evidence type="ECO:0000313" key="4">
    <source>
        <dbReference type="EMBL" id="CAF0781281.1"/>
    </source>
</evidence>
<keyword evidence="2" id="KW-0472">Membrane</keyword>
<protein>
    <recommendedName>
        <fullName evidence="9">CLLAC-motif containing domain-containing protein</fullName>
    </recommendedName>
</protein>
<dbReference type="AlphaFoldDB" id="A0A813RE99"/>
<feature type="transmembrane region" description="Helical" evidence="2">
    <location>
        <begin position="49"/>
        <end position="73"/>
    </location>
</feature>
<dbReference type="EMBL" id="CAJNOG010000272">
    <property type="protein sequence ID" value="CAF1134897.1"/>
    <property type="molecule type" value="Genomic_DNA"/>
</dbReference>
<evidence type="ECO:0000313" key="6">
    <source>
        <dbReference type="EMBL" id="CAF3807722.1"/>
    </source>
</evidence>
<dbReference type="EMBL" id="CAJOAZ010001387">
    <property type="protein sequence ID" value="CAF3807722.1"/>
    <property type="molecule type" value="Genomic_DNA"/>
</dbReference>
<evidence type="ECO:0008006" key="9">
    <source>
        <dbReference type="Google" id="ProtNLM"/>
    </source>
</evidence>
<dbReference type="EMBL" id="CAJNON010000015">
    <property type="protein sequence ID" value="CAF0781281.1"/>
    <property type="molecule type" value="Genomic_DNA"/>
</dbReference>